<evidence type="ECO:0000256" key="8">
    <source>
        <dbReference type="ARBA" id="ARBA00032007"/>
    </source>
</evidence>
<organism evidence="12 13">
    <name type="scientific">Syncephalastrum racemosum</name>
    <name type="common">Filamentous fungus</name>
    <dbReference type="NCBI Taxonomy" id="13706"/>
    <lineage>
        <taxon>Eukaryota</taxon>
        <taxon>Fungi</taxon>
        <taxon>Fungi incertae sedis</taxon>
        <taxon>Mucoromycota</taxon>
        <taxon>Mucoromycotina</taxon>
        <taxon>Mucoromycetes</taxon>
        <taxon>Mucorales</taxon>
        <taxon>Syncephalastraceae</taxon>
        <taxon>Syncephalastrum</taxon>
    </lineage>
</organism>
<evidence type="ECO:0000259" key="11">
    <source>
        <dbReference type="Pfam" id="PF08638"/>
    </source>
</evidence>
<dbReference type="EMBL" id="MCGN01000003">
    <property type="protein sequence ID" value="ORY98525.1"/>
    <property type="molecule type" value="Genomic_DNA"/>
</dbReference>
<comment type="function">
    <text evidence="9">Component of the Mediator complex, a coactivator involved in the regulated transcription of nearly all RNA polymerase II-dependent genes. Mediator functions as a bridge to convey information from gene-specific regulatory proteins to the basal RNA polymerase II transcription machinery. Mediator is recruited to promoters by direct interactions with regulatory proteins and serves as a scaffold for the assembly of a functional preinitiation complex with RNA polymerase II and the general transcription factors.</text>
</comment>
<evidence type="ECO:0000256" key="10">
    <source>
        <dbReference type="SAM" id="MobiDB-lite"/>
    </source>
</evidence>
<evidence type="ECO:0000256" key="6">
    <source>
        <dbReference type="ARBA" id="ARBA00023163"/>
    </source>
</evidence>
<feature type="region of interest" description="Disordered" evidence="10">
    <location>
        <begin position="684"/>
        <end position="725"/>
    </location>
</feature>
<evidence type="ECO:0000256" key="4">
    <source>
        <dbReference type="ARBA" id="ARBA00023015"/>
    </source>
</evidence>
<name>A0A1X2HHE1_SYNRA</name>
<keyword evidence="6 9" id="KW-0804">Transcription</keyword>
<dbReference type="GO" id="GO:0070847">
    <property type="term" value="C:core mediator complex"/>
    <property type="evidence" value="ECO:0007669"/>
    <property type="project" value="TreeGrafter"/>
</dbReference>
<dbReference type="PANTHER" id="PTHR12809:SF2">
    <property type="entry name" value="MEDIATOR OF RNA POLYMERASE II TRANSCRIPTION SUBUNIT 14"/>
    <property type="match status" value="1"/>
</dbReference>
<feature type="domain" description="Mediator complex subunit MED14 N-terminal" evidence="11">
    <location>
        <begin position="61"/>
        <end position="249"/>
    </location>
</feature>
<evidence type="ECO:0000256" key="1">
    <source>
        <dbReference type="ARBA" id="ARBA00004123"/>
    </source>
</evidence>
<feature type="compositionally biased region" description="Basic and acidic residues" evidence="10">
    <location>
        <begin position="34"/>
        <end position="50"/>
    </location>
</feature>
<comment type="similarity">
    <text evidence="2 9">Belongs to the Mediator complex subunit 14 family.</text>
</comment>
<evidence type="ECO:0000256" key="7">
    <source>
        <dbReference type="ARBA" id="ARBA00023242"/>
    </source>
</evidence>
<feature type="compositionally biased region" description="Polar residues" evidence="10">
    <location>
        <begin position="1"/>
        <end position="10"/>
    </location>
</feature>
<feature type="compositionally biased region" description="Basic and acidic residues" evidence="10">
    <location>
        <begin position="811"/>
        <end position="824"/>
    </location>
</feature>
<dbReference type="OMA" id="VEMASMV"/>
<keyword evidence="13" id="KW-1185">Reference proteome</keyword>
<dbReference type="GO" id="GO:0003712">
    <property type="term" value="F:transcription coregulator activity"/>
    <property type="evidence" value="ECO:0007669"/>
    <property type="project" value="UniProtKB-UniRule"/>
</dbReference>
<keyword evidence="5 9" id="KW-0010">Activator</keyword>
<dbReference type="InParanoid" id="A0A1X2HHE1"/>
<dbReference type="InterPro" id="IPR055122">
    <property type="entry name" value="Med14_N"/>
</dbReference>
<comment type="subcellular location">
    <subcellularLocation>
        <location evidence="1 9">Nucleus</location>
    </subcellularLocation>
</comment>
<reference evidence="12 13" key="1">
    <citation type="submission" date="2016-07" db="EMBL/GenBank/DDBJ databases">
        <title>Pervasive Adenine N6-methylation of Active Genes in Fungi.</title>
        <authorList>
            <consortium name="DOE Joint Genome Institute"/>
            <person name="Mondo S.J."/>
            <person name="Dannebaum R.O."/>
            <person name="Kuo R.C."/>
            <person name="Labutti K."/>
            <person name="Haridas S."/>
            <person name="Kuo A."/>
            <person name="Salamov A."/>
            <person name="Ahrendt S.R."/>
            <person name="Lipzen A."/>
            <person name="Sullivan W."/>
            <person name="Andreopoulos W.B."/>
            <person name="Clum A."/>
            <person name="Lindquist E."/>
            <person name="Daum C."/>
            <person name="Ramamoorthy G.K."/>
            <person name="Gryganskyi A."/>
            <person name="Culley D."/>
            <person name="Magnuson J.K."/>
            <person name="James T.Y."/>
            <person name="O'Malley M.A."/>
            <person name="Stajich J.E."/>
            <person name="Spatafora J.W."/>
            <person name="Visel A."/>
            <person name="Grigoriev I.V."/>
        </authorList>
    </citation>
    <scope>NUCLEOTIDE SEQUENCE [LARGE SCALE GENOMIC DNA]</scope>
    <source>
        <strain evidence="12 13">NRRL 2496</strain>
    </source>
</reference>
<dbReference type="STRING" id="13706.A0A1X2HHE1"/>
<gene>
    <name evidence="12" type="ORF">BCR43DRAFT_487683</name>
</gene>
<comment type="caution">
    <text evidence="12">The sequence shown here is derived from an EMBL/GenBank/DDBJ whole genome shotgun (WGS) entry which is preliminary data.</text>
</comment>
<keyword evidence="7 9" id="KW-0539">Nucleus</keyword>
<feature type="compositionally biased region" description="Polar residues" evidence="10">
    <location>
        <begin position="713"/>
        <end position="725"/>
    </location>
</feature>
<keyword evidence="4 9" id="KW-0805">Transcription regulation</keyword>
<proteinExistence type="inferred from homology"/>
<accession>A0A1X2HHE1</accession>
<evidence type="ECO:0000256" key="2">
    <source>
        <dbReference type="ARBA" id="ARBA00007813"/>
    </source>
</evidence>
<evidence type="ECO:0000256" key="3">
    <source>
        <dbReference type="ARBA" id="ARBA00019619"/>
    </source>
</evidence>
<dbReference type="GO" id="GO:0016592">
    <property type="term" value="C:mediator complex"/>
    <property type="evidence" value="ECO:0007669"/>
    <property type="project" value="UniProtKB-UniRule"/>
</dbReference>
<feature type="region of interest" description="Disordered" evidence="10">
    <location>
        <begin position="797"/>
        <end position="851"/>
    </location>
</feature>
<dbReference type="InterPro" id="IPR013947">
    <property type="entry name" value="Mediator_Med14"/>
</dbReference>
<dbReference type="PANTHER" id="PTHR12809">
    <property type="entry name" value="MEDIATOR COMPLEX SUBUNIT"/>
    <property type="match status" value="1"/>
</dbReference>
<evidence type="ECO:0000313" key="12">
    <source>
        <dbReference type="EMBL" id="ORY98525.1"/>
    </source>
</evidence>
<evidence type="ECO:0000256" key="9">
    <source>
        <dbReference type="RuleBase" id="RU365082"/>
    </source>
</evidence>
<evidence type="ECO:0000313" key="13">
    <source>
        <dbReference type="Proteomes" id="UP000242180"/>
    </source>
</evidence>
<sequence length="1325" mass="150759">MQTIDQTPRMENNKDDHFNDALNGTKPVPTPPAHDTKTTEKTKTNGDADNKVVLPNEMACMVPLKILVGKLIRKAYEDLMTLTDTLPSRSDVEKKRQILQHVTFYRKQILKLQVLVKWAEDANDIQMCQNIMAFLANQNQVFRDTTHFLHKIHSELPAARIRNFDILSAVDVLTTGTYQRMPTKYEDMIPPRRLTDGEVLETFRQMNDVIRMRIMTDEVLPMPMQDYRIESGRVSFAIENEFEVSLTLIGPPHDRQWWIVSLDVLVRSTAGSGAADVDISLNDHQRHHLRVKAQDQLVPANARPPVNGVVHQPGISQSVPNGAVPSDDTKTRPFFFPLVNLYDYLHLFCLDMQLEVMFMQATMIARTRWLEQLKVQMDQTRTKLTLVYWEGGSPAAHWAHPQLKTLDNYAETSNSTTIEVSISNESEKQKGPFSAKVHAAIAVRDELQSLIHKAGLGASVALANIDPADKPKLVSALKYPKTALEVLWGGVNDLHSEKDLLNPSDLNVERILWHVTRHHALCIINKFRELLKEQESFLNEHGLYIAQGRIEDILCGGEVPEDTKTAINDEHAPEEELPSLVIRYRHHRYISIGLDMRTGRVKVREAGYRLGEGDVKLRELEKRLGKNPAEIARHLLWLRSEVVIREIVSLAKQLSLQPFHPSQLSLRPDDFIKLFGDLPVSQTPVDSVQKAPKNQPRPPGAAPQRQGQYVASRASQQGSFDSVGNDNGKAAYPSHCVFLQFAQFEDWYLVVAIVRNEVHSWLCCINKTYDHNGLFQVIVDLMHVDYEEMWKEQFMQGDPDAARKKKKRRHGADESDKENRKNEVIPELATKRRRKSSGSQGTAPLPSPNESEVIDNLSIDLRFMAKLDSLCRAYITNRKIEQQLRQSKSAISYRTRPLLSSLPTPDAQVMNHPAAGRMEVLCVPQRDLLKSCLILNIDESNAPQNSAAREALLHSQPWVEALLSQVKNEVVMRASGWWACGRSECFVVIQDKFNWGNLSLRTYDISDHISLDKATNVLSFTYTEIDTCIDRFLRDWERIFMMTNLARQVSSKWLSKFGDQLRFEAFNMQELKFTYAKEYACSIRWDALDTTRARQYVINLDLATATETRTSGMRPLQAPRNPHWRVSRFLQDLLSDKRDLVYFIQMLFQTLPLMACLEKMETDSIQNGALGAISIIPRVVDAVRIVYPSLRALDISFTNPETICVSDAAYHHTLYPSFALSDIPDNALFPMPYVSPAAYQHDAADGAKRPIKVAQQLKYTPFTEFAKLVEDLDDWIFEQDAELPGIQVPREENEREPTAIGFKHGFLCSASLCPAVLSRLSELLE</sequence>
<protein>
    <recommendedName>
        <fullName evidence="3 9">Mediator of RNA polymerase II transcription subunit 14</fullName>
    </recommendedName>
    <alternativeName>
        <fullName evidence="8 9">Mediator complex subunit 14</fullName>
    </alternativeName>
</protein>
<dbReference type="Pfam" id="PF08638">
    <property type="entry name" value="Med14"/>
    <property type="match status" value="1"/>
</dbReference>
<comment type="subunit">
    <text evidence="9">Component of the Mediator complex.</text>
</comment>
<feature type="region of interest" description="Disordered" evidence="10">
    <location>
        <begin position="1"/>
        <end position="50"/>
    </location>
</feature>
<evidence type="ECO:0000256" key="5">
    <source>
        <dbReference type="ARBA" id="ARBA00023159"/>
    </source>
</evidence>
<dbReference type="OrthoDB" id="205099at2759"/>
<dbReference type="Proteomes" id="UP000242180">
    <property type="component" value="Unassembled WGS sequence"/>
</dbReference>
<dbReference type="GO" id="GO:0006357">
    <property type="term" value="P:regulation of transcription by RNA polymerase II"/>
    <property type="evidence" value="ECO:0007669"/>
    <property type="project" value="InterPro"/>
</dbReference>